<evidence type="ECO:0000256" key="2">
    <source>
        <dbReference type="SAM" id="MobiDB-lite"/>
    </source>
</evidence>
<dbReference type="EMBL" id="LR862150">
    <property type="protein sequence ID" value="CAD1832613.1"/>
    <property type="molecule type" value="Genomic_DNA"/>
</dbReference>
<accession>A0A6V7PPL0</accession>
<feature type="compositionally biased region" description="Basic and acidic residues" evidence="2">
    <location>
        <begin position="144"/>
        <end position="161"/>
    </location>
</feature>
<feature type="coiled-coil region" evidence="1">
    <location>
        <begin position="8"/>
        <end position="42"/>
    </location>
</feature>
<keyword evidence="1" id="KW-0175">Coiled coil</keyword>
<sequence length="281" mass="30907">MAVLIGVVQQLAESVQRQGEQIQLLQEALERQQAAAAQAGVEHVAPPAVVPSVDEGAAAAAVPVSSEVRPTYLRKRFGRAGGRGVMDRLDGDALRGPKYLEEGQGVPRHPLSREGGDGVVKRVFDRALWAEHGSAHIREEREVMVETKDKGKKRTAGDARAGRMLRKPPRYPDSSQGTGDHLGASYVAESTECRLARSAMASVSSVANRDILSGVPEPDVVCADGRHQHQLPRDSLRGYHQRCRLGARHHRVSRRDRERLAESLPLRWRSSLQHPTMSWQV</sequence>
<dbReference type="AlphaFoldDB" id="A0A6V7PPL0"/>
<feature type="region of interest" description="Disordered" evidence="2">
    <location>
        <begin position="144"/>
        <end position="182"/>
    </location>
</feature>
<evidence type="ECO:0000313" key="3">
    <source>
        <dbReference type="EMBL" id="CAD1832613.1"/>
    </source>
</evidence>
<gene>
    <name evidence="3" type="ORF">CB5_LOCUS15824</name>
</gene>
<protein>
    <submittedName>
        <fullName evidence="3">Uncharacterized protein</fullName>
    </submittedName>
</protein>
<proteinExistence type="predicted"/>
<reference evidence="3" key="1">
    <citation type="submission" date="2020-07" db="EMBL/GenBank/DDBJ databases">
        <authorList>
            <person name="Lin J."/>
        </authorList>
    </citation>
    <scope>NUCLEOTIDE SEQUENCE</scope>
</reference>
<evidence type="ECO:0000256" key="1">
    <source>
        <dbReference type="SAM" id="Coils"/>
    </source>
</evidence>
<name>A0A6V7PPL0_ANACO</name>
<organism evidence="3">
    <name type="scientific">Ananas comosus var. bracteatus</name>
    <name type="common">red pineapple</name>
    <dbReference type="NCBI Taxonomy" id="296719"/>
    <lineage>
        <taxon>Eukaryota</taxon>
        <taxon>Viridiplantae</taxon>
        <taxon>Streptophyta</taxon>
        <taxon>Embryophyta</taxon>
        <taxon>Tracheophyta</taxon>
        <taxon>Spermatophyta</taxon>
        <taxon>Magnoliopsida</taxon>
        <taxon>Liliopsida</taxon>
        <taxon>Poales</taxon>
        <taxon>Bromeliaceae</taxon>
        <taxon>Bromelioideae</taxon>
        <taxon>Ananas</taxon>
    </lineage>
</organism>